<dbReference type="Pfam" id="PF00512">
    <property type="entry name" value="HisKA"/>
    <property type="match status" value="1"/>
</dbReference>
<dbReference type="GO" id="GO:0000155">
    <property type="term" value="F:phosphorelay sensor kinase activity"/>
    <property type="evidence" value="ECO:0007669"/>
    <property type="project" value="InterPro"/>
</dbReference>
<evidence type="ECO:0000256" key="5">
    <source>
        <dbReference type="ARBA" id="ARBA00022475"/>
    </source>
</evidence>
<comment type="catalytic activity">
    <reaction evidence="1">
        <text>ATP + protein L-histidine = ADP + protein N-phospho-L-histidine.</text>
        <dbReference type="EC" id="2.7.13.3"/>
    </reaction>
</comment>
<keyword evidence="7" id="KW-0808">Transferase</keyword>
<name>A0A9D8KFU8_9DELT</name>
<dbReference type="EMBL" id="JAFGIX010000035">
    <property type="protein sequence ID" value="MBN1573026.1"/>
    <property type="molecule type" value="Genomic_DNA"/>
</dbReference>
<dbReference type="CDD" id="cd00082">
    <property type="entry name" value="HisKA"/>
    <property type="match status" value="1"/>
</dbReference>
<dbReference type="GO" id="GO:0005886">
    <property type="term" value="C:plasma membrane"/>
    <property type="evidence" value="ECO:0007669"/>
    <property type="project" value="UniProtKB-SubCell"/>
</dbReference>
<keyword evidence="5" id="KW-1003">Cell membrane</keyword>
<dbReference type="InterPro" id="IPR003594">
    <property type="entry name" value="HATPase_dom"/>
</dbReference>
<dbReference type="Proteomes" id="UP000809273">
    <property type="component" value="Unassembled WGS sequence"/>
</dbReference>
<evidence type="ECO:0000256" key="8">
    <source>
        <dbReference type="ARBA" id="ARBA00022692"/>
    </source>
</evidence>
<sequence length="469" mass="52915">MFFTNLRAKLVVWYTLVLAITFLAFSLILYFFLHRALHDSVDKKLKTIAEITADSTTRNPEDSEKWNEYLEDFFGFKPTTKYISIFDKSGNVDYGTKGERTIKIPITAETVKNAKNGEITFETIEGLDEYPIRVINYPVIRDNRLINFVQVGTSLEYVQDTLMKLLFIILFTVPTILIFSSIGGYFLAKAALRPVDEMTMLARSIGAKDLSQRIKVRNPKDELGRLAGTFNDMLERLRKSFDQAKQFSADASHELRTPLTILKGESEWALRSARNTKEYKETLTSNLEEIDHMSKIIDDLLILSRADSGEIPFELEPLELSPILKDVYDMGTMLAERKNQELHLDINGIDSISIMGNKLKLKQLFLNLVDNGLKYTKDGGRIDMTARANSDTVEIKVSDNGIGISDDDQKKIFDRFYRVDKNRSRKEGGTGLGLAISRFITEAHGGTINVASTPGIGSTFSVVLPLSDN</sequence>
<evidence type="ECO:0000256" key="3">
    <source>
        <dbReference type="ARBA" id="ARBA00004651"/>
    </source>
</evidence>
<comment type="caution">
    <text evidence="18">The sequence shown here is derived from an EMBL/GenBank/DDBJ whole genome shotgun (WGS) entry which is preliminary data.</text>
</comment>
<gene>
    <name evidence="18" type="ORF">JW984_07520</name>
</gene>
<dbReference type="CDD" id="cd00075">
    <property type="entry name" value="HATPase"/>
    <property type="match status" value="1"/>
</dbReference>
<dbReference type="Pfam" id="PF02518">
    <property type="entry name" value="HATPase_c"/>
    <property type="match status" value="1"/>
</dbReference>
<evidence type="ECO:0000256" key="12">
    <source>
        <dbReference type="ARBA" id="ARBA00022989"/>
    </source>
</evidence>
<keyword evidence="6" id="KW-0597">Phosphoprotein</keyword>
<dbReference type="SMART" id="SM00387">
    <property type="entry name" value="HATPase_c"/>
    <property type="match status" value="1"/>
</dbReference>
<evidence type="ECO:0000256" key="6">
    <source>
        <dbReference type="ARBA" id="ARBA00022553"/>
    </source>
</evidence>
<reference evidence="18" key="1">
    <citation type="journal article" date="2021" name="Environ. Microbiol.">
        <title>Genomic characterization of three novel Desulfobacterota classes expand the metabolic and phylogenetic diversity of the phylum.</title>
        <authorList>
            <person name="Murphy C.L."/>
            <person name="Biggerstaff J."/>
            <person name="Eichhorn A."/>
            <person name="Ewing E."/>
            <person name="Shahan R."/>
            <person name="Soriano D."/>
            <person name="Stewart S."/>
            <person name="VanMol K."/>
            <person name="Walker R."/>
            <person name="Walters P."/>
            <person name="Elshahed M.S."/>
            <person name="Youssef N.H."/>
        </authorList>
    </citation>
    <scope>NUCLEOTIDE SEQUENCE</scope>
    <source>
        <strain evidence="18">Zod_Metabat.24</strain>
    </source>
</reference>
<dbReference type="SUPFAM" id="SSF47384">
    <property type="entry name" value="Homodimeric domain of signal transducing histidine kinase"/>
    <property type="match status" value="1"/>
</dbReference>
<evidence type="ECO:0000256" key="13">
    <source>
        <dbReference type="ARBA" id="ARBA00023012"/>
    </source>
</evidence>
<keyword evidence="12 15" id="KW-1133">Transmembrane helix</keyword>
<keyword evidence="11" id="KW-0067">ATP-binding</keyword>
<dbReference type="SMART" id="SM00304">
    <property type="entry name" value="HAMP"/>
    <property type="match status" value="1"/>
</dbReference>
<dbReference type="SUPFAM" id="SSF55874">
    <property type="entry name" value="ATPase domain of HSP90 chaperone/DNA topoisomerase II/histidine kinase"/>
    <property type="match status" value="1"/>
</dbReference>
<keyword evidence="13" id="KW-0902">Two-component regulatory system</keyword>
<evidence type="ECO:0000259" key="17">
    <source>
        <dbReference type="PROSITE" id="PS50885"/>
    </source>
</evidence>
<feature type="transmembrane region" description="Helical" evidence="15">
    <location>
        <begin position="12"/>
        <end position="33"/>
    </location>
</feature>
<dbReference type="GO" id="GO:0005524">
    <property type="term" value="F:ATP binding"/>
    <property type="evidence" value="ECO:0007669"/>
    <property type="project" value="UniProtKB-KW"/>
</dbReference>
<keyword evidence="10" id="KW-0418">Kinase</keyword>
<dbReference type="PANTHER" id="PTHR45436:SF15">
    <property type="entry name" value="SENSOR HISTIDINE KINASE CUSS"/>
    <property type="match status" value="1"/>
</dbReference>
<dbReference type="Gene3D" id="3.30.565.10">
    <property type="entry name" value="Histidine kinase-like ATPase, C-terminal domain"/>
    <property type="match status" value="1"/>
</dbReference>
<evidence type="ECO:0000256" key="15">
    <source>
        <dbReference type="SAM" id="Phobius"/>
    </source>
</evidence>
<protein>
    <recommendedName>
        <fullName evidence="4">histidine kinase</fullName>
        <ecNumber evidence="4">2.7.13.3</ecNumber>
    </recommendedName>
</protein>
<evidence type="ECO:0000256" key="2">
    <source>
        <dbReference type="ARBA" id="ARBA00004314"/>
    </source>
</evidence>
<dbReference type="InterPro" id="IPR029151">
    <property type="entry name" value="Sensor-like_sf"/>
</dbReference>
<dbReference type="PROSITE" id="PS50885">
    <property type="entry name" value="HAMP"/>
    <property type="match status" value="1"/>
</dbReference>
<dbReference type="InterPro" id="IPR003660">
    <property type="entry name" value="HAMP_dom"/>
</dbReference>
<dbReference type="EC" id="2.7.13.3" evidence="4"/>
<evidence type="ECO:0000256" key="4">
    <source>
        <dbReference type="ARBA" id="ARBA00012438"/>
    </source>
</evidence>
<dbReference type="FunFam" id="3.30.565.10:FF:000023">
    <property type="entry name" value="PAS domain-containing sensor histidine kinase"/>
    <property type="match status" value="1"/>
</dbReference>
<evidence type="ECO:0000256" key="14">
    <source>
        <dbReference type="ARBA" id="ARBA00023136"/>
    </source>
</evidence>
<dbReference type="PRINTS" id="PR00344">
    <property type="entry name" value="BCTRLSENSOR"/>
</dbReference>
<dbReference type="InterPro" id="IPR036097">
    <property type="entry name" value="HisK_dim/P_sf"/>
</dbReference>
<keyword evidence="9" id="KW-0547">Nucleotide-binding</keyword>
<comment type="subcellular location">
    <subcellularLocation>
        <location evidence="3">Cell membrane</location>
        <topology evidence="3">Multi-pass membrane protein</topology>
    </subcellularLocation>
    <subcellularLocation>
        <location evidence="2">Membrane raft</location>
        <topology evidence="2">Multi-pass membrane protein</topology>
    </subcellularLocation>
</comment>
<dbReference type="SUPFAM" id="SSF103190">
    <property type="entry name" value="Sensory domain-like"/>
    <property type="match status" value="1"/>
</dbReference>
<dbReference type="PROSITE" id="PS50109">
    <property type="entry name" value="HIS_KIN"/>
    <property type="match status" value="1"/>
</dbReference>
<dbReference type="InterPro" id="IPR050428">
    <property type="entry name" value="TCS_sensor_his_kinase"/>
</dbReference>
<evidence type="ECO:0000256" key="9">
    <source>
        <dbReference type="ARBA" id="ARBA00022741"/>
    </source>
</evidence>
<dbReference type="Gene3D" id="1.10.287.130">
    <property type="match status" value="1"/>
</dbReference>
<evidence type="ECO:0000313" key="19">
    <source>
        <dbReference type="Proteomes" id="UP000809273"/>
    </source>
</evidence>
<dbReference type="InterPro" id="IPR005467">
    <property type="entry name" value="His_kinase_dom"/>
</dbReference>
<keyword evidence="14 15" id="KW-0472">Membrane</keyword>
<feature type="domain" description="HAMP" evidence="17">
    <location>
        <begin position="189"/>
        <end position="242"/>
    </location>
</feature>
<dbReference type="PANTHER" id="PTHR45436">
    <property type="entry name" value="SENSOR HISTIDINE KINASE YKOH"/>
    <property type="match status" value="1"/>
</dbReference>
<dbReference type="GO" id="GO:0045121">
    <property type="term" value="C:membrane raft"/>
    <property type="evidence" value="ECO:0007669"/>
    <property type="project" value="UniProtKB-SubCell"/>
</dbReference>
<dbReference type="SUPFAM" id="SSF158472">
    <property type="entry name" value="HAMP domain-like"/>
    <property type="match status" value="1"/>
</dbReference>
<dbReference type="InterPro" id="IPR003661">
    <property type="entry name" value="HisK_dim/P_dom"/>
</dbReference>
<evidence type="ECO:0000313" key="18">
    <source>
        <dbReference type="EMBL" id="MBN1573026.1"/>
    </source>
</evidence>
<organism evidence="18 19">
    <name type="scientific">Candidatus Zymogenus saltonus</name>
    <dbReference type="NCBI Taxonomy" id="2844893"/>
    <lineage>
        <taxon>Bacteria</taxon>
        <taxon>Deltaproteobacteria</taxon>
        <taxon>Candidatus Zymogenia</taxon>
        <taxon>Candidatus Zymogeniales</taxon>
        <taxon>Candidatus Zymogenaceae</taxon>
        <taxon>Candidatus Zymogenus</taxon>
    </lineage>
</organism>
<dbReference type="InterPro" id="IPR004358">
    <property type="entry name" value="Sig_transdc_His_kin-like_C"/>
</dbReference>
<dbReference type="InterPro" id="IPR036890">
    <property type="entry name" value="HATPase_C_sf"/>
</dbReference>
<evidence type="ECO:0000256" key="7">
    <source>
        <dbReference type="ARBA" id="ARBA00022679"/>
    </source>
</evidence>
<evidence type="ECO:0000256" key="1">
    <source>
        <dbReference type="ARBA" id="ARBA00000085"/>
    </source>
</evidence>
<evidence type="ECO:0000259" key="16">
    <source>
        <dbReference type="PROSITE" id="PS50109"/>
    </source>
</evidence>
<proteinExistence type="predicted"/>
<reference evidence="18" key="2">
    <citation type="submission" date="2021-01" db="EMBL/GenBank/DDBJ databases">
        <authorList>
            <person name="Hahn C.R."/>
            <person name="Youssef N.H."/>
            <person name="Elshahed M."/>
        </authorList>
    </citation>
    <scope>NUCLEOTIDE SEQUENCE</scope>
    <source>
        <strain evidence="18">Zod_Metabat.24</strain>
    </source>
</reference>
<feature type="transmembrane region" description="Helical" evidence="15">
    <location>
        <begin position="165"/>
        <end position="188"/>
    </location>
</feature>
<keyword evidence="8 15" id="KW-0812">Transmembrane</keyword>
<dbReference type="SMART" id="SM00388">
    <property type="entry name" value="HisKA"/>
    <property type="match status" value="1"/>
</dbReference>
<dbReference type="CDD" id="cd06225">
    <property type="entry name" value="HAMP"/>
    <property type="match status" value="1"/>
</dbReference>
<feature type="domain" description="Histidine kinase" evidence="16">
    <location>
        <begin position="250"/>
        <end position="468"/>
    </location>
</feature>
<dbReference type="AlphaFoldDB" id="A0A9D8KFU8"/>
<dbReference type="FunFam" id="1.10.287.130:FF:000001">
    <property type="entry name" value="Two-component sensor histidine kinase"/>
    <property type="match status" value="1"/>
</dbReference>
<accession>A0A9D8KFU8</accession>
<evidence type="ECO:0000256" key="10">
    <source>
        <dbReference type="ARBA" id="ARBA00022777"/>
    </source>
</evidence>
<dbReference type="Gene3D" id="6.10.340.10">
    <property type="match status" value="1"/>
</dbReference>
<evidence type="ECO:0000256" key="11">
    <source>
        <dbReference type="ARBA" id="ARBA00022840"/>
    </source>
</evidence>
<dbReference type="Pfam" id="PF00672">
    <property type="entry name" value="HAMP"/>
    <property type="match status" value="1"/>
</dbReference>